<dbReference type="ExpressionAtlas" id="A5ATA6">
    <property type="expression patterns" value="baseline and differential"/>
</dbReference>
<sequence>MTTSSEVREGLKGGKCWFAVESKTFEISIEVARGKLRGIILERSKGFSSWIRFGEKSLSYLLEGVEDWCRGKPSSRCLKVWEDEGRKFRLECRSNEVGWALASWILRGGLKISKLGGVLVLFEFKNKCEAELVLLKGNKRFKERGFLLQRWRLEVGCFWNEIHAKEVWVRIVGISLHLWSREVFKRIGETCGGFIAIDEKTIFFSQLQWTYILREVRDEGVGGAHASESVQETQLGDQSWGSEEQIEYGRRNRGAVGVMGRQTKWTDLDSALSGSGPRTETKIKEMTIGFVRSLRVGRHLDWSVVNLMDAAGDIMVFWDNRVFELVDLEEGEYSMLCHFKNYVDGVVWVFNGVYGSVNSRDREDFWEKLGSIRGLWSDPWCVGWDFNMIRFPEEHSRRWVFCINEEIFRNGRRFGAKGLSFAGRSFYLEASSEFEGLEILFWEEEVFATLSDLSKEKVIGPKGFTMGLWDFFRDFYERGKFVKSLNATLLVLVPNKGSAKDLEDFRPISLVGNRYKLLAKVFANRIKKVAVIPPIVTPVTVIEDPCSCIDRLKQRIRRMRDPDETISWDDTDDMLVATLPINFRMLEIKRYTGVGCPRIHFRLYNTIMMALGLDEA</sequence>
<dbReference type="InterPro" id="IPR036691">
    <property type="entry name" value="Endo/exonu/phosph_ase_sf"/>
</dbReference>
<dbReference type="PANTHER" id="PTHR34427">
    <property type="entry name" value="DUF4283 DOMAIN PROTEIN"/>
    <property type="match status" value="1"/>
</dbReference>
<dbReference type="SUPFAM" id="SSF56219">
    <property type="entry name" value="DNase I-like"/>
    <property type="match status" value="1"/>
</dbReference>
<dbReference type="Pfam" id="PF14111">
    <property type="entry name" value="DUF4283"/>
    <property type="match status" value="1"/>
</dbReference>
<dbReference type="AlphaFoldDB" id="A5ATA6"/>
<reference evidence="2" key="1">
    <citation type="journal article" date="2007" name="PLoS ONE">
        <title>The first genome sequence of an elite grapevine cultivar (Pinot noir Vitis vinifera L.): coping with a highly heterozygous genome.</title>
        <authorList>
            <person name="Velasco R."/>
            <person name="Zharkikh A."/>
            <person name="Troggio M."/>
            <person name="Cartwright D.A."/>
            <person name="Cestaro A."/>
            <person name="Pruss D."/>
            <person name="Pindo M."/>
            <person name="FitzGerald L.M."/>
            <person name="Vezzulli S."/>
            <person name="Reid J."/>
            <person name="Malacarne G."/>
            <person name="Iliev D."/>
            <person name="Coppola G."/>
            <person name="Wardell B."/>
            <person name="Micheletti D."/>
            <person name="Macalma T."/>
            <person name="Facci M."/>
            <person name="Mitchell J.T."/>
            <person name="Perazzolli M."/>
            <person name="Eldredge G."/>
            <person name="Gatto P."/>
            <person name="Oyzerski R."/>
            <person name="Moretto M."/>
            <person name="Gutin N."/>
            <person name="Stefanini M."/>
            <person name="Chen Y."/>
            <person name="Segala C."/>
            <person name="Davenport C."/>
            <person name="Dematte L."/>
            <person name="Mraz A."/>
            <person name="Battilana J."/>
            <person name="Stormo K."/>
            <person name="Costa F."/>
            <person name="Tao Q."/>
            <person name="Si-Ammour A."/>
            <person name="Harkins T."/>
            <person name="Lackey A."/>
            <person name="Perbost C."/>
            <person name="Taillon B."/>
            <person name="Stella A."/>
            <person name="Solovyev V."/>
            <person name="Fawcett J.A."/>
            <person name="Sterck L."/>
            <person name="Vandepoele K."/>
            <person name="Grando S.M."/>
            <person name="Toppo S."/>
            <person name="Moser C."/>
            <person name="Lanchbury J."/>
            <person name="Bogden R."/>
            <person name="Skolnick M."/>
            <person name="Sgaramella V."/>
            <person name="Bhatnagar S.K."/>
            <person name="Fontana P."/>
            <person name="Gutin A."/>
            <person name="Van de Peer Y."/>
            <person name="Salamini F."/>
            <person name="Viola R."/>
        </authorList>
    </citation>
    <scope>NUCLEOTIDE SEQUENCE</scope>
</reference>
<organism evidence="2">
    <name type="scientific">Vitis vinifera</name>
    <name type="common">Grape</name>
    <dbReference type="NCBI Taxonomy" id="29760"/>
    <lineage>
        <taxon>Eukaryota</taxon>
        <taxon>Viridiplantae</taxon>
        <taxon>Streptophyta</taxon>
        <taxon>Embryophyta</taxon>
        <taxon>Tracheophyta</taxon>
        <taxon>Spermatophyta</taxon>
        <taxon>Magnoliopsida</taxon>
        <taxon>eudicotyledons</taxon>
        <taxon>Gunneridae</taxon>
        <taxon>Pentapetalae</taxon>
        <taxon>rosids</taxon>
        <taxon>Vitales</taxon>
        <taxon>Vitaceae</taxon>
        <taxon>Viteae</taxon>
        <taxon>Vitis</taxon>
    </lineage>
</organism>
<proteinExistence type="predicted"/>
<dbReference type="EMBL" id="AM434742">
    <property type="protein sequence ID" value="CAN64885.1"/>
    <property type="molecule type" value="Genomic_DNA"/>
</dbReference>
<dbReference type="InterPro" id="IPR025558">
    <property type="entry name" value="DUF4283"/>
</dbReference>
<evidence type="ECO:0000259" key="1">
    <source>
        <dbReference type="Pfam" id="PF14111"/>
    </source>
</evidence>
<protein>
    <recommendedName>
        <fullName evidence="1">DUF4283 domain-containing protein</fullName>
    </recommendedName>
</protein>
<name>A5ATA6_VITVI</name>
<evidence type="ECO:0000313" key="2">
    <source>
        <dbReference type="EMBL" id="CAN64885.1"/>
    </source>
</evidence>
<accession>A5ATA6</accession>
<gene>
    <name evidence="2" type="ORF">VITISV_004424</name>
</gene>
<dbReference type="PANTHER" id="PTHR34427:SF16">
    <property type="entry name" value="DUF4283 DOMAIN-CONTAINING PROTEIN"/>
    <property type="match status" value="1"/>
</dbReference>
<feature type="domain" description="DUF4283" evidence="1">
    <location>
        <begin position="99"/>
        <end position="157"/>
    </location>
</feature>